<keyword evidence="5" id="KW-0539">Nucleus</keyword>
<dbReference type="GO" id="GO:0005634">
    <property type="term" value="C:nucleus"/>
    <property type="evidence" value="ECO:0007669"/>
    <property type="project" value="UniProtKB-SubCell"/>
</dbReference>
<evidence type="ECO:0000256" key="6">
    <source>
        <dbReference type="SAM" id="MobiDB-lite"/>
    </source>
</evidence>
<dbReference type="SMART" id="SM01336">
    <property type="entry name" value="zf-PARP"/>
    <property type="match status" value="1"/>
</dbReference>
<evidence type="ECO:0000259" key="7">
    <source>
        <dbReference type="PROSITE" id="PS50064"/>
    </source>
</evidence>
<evidence type="ECO:0000256" key="4">
    <source>
        <dbReference type="ARBA" id="ARBA00022833"/>
    </source>
</evidence>
<dbReference type="Gene3D" id="3.30.1740.10">
    <property type="entry name" value="Zinc finger, PARP-type"/>
    <property type="match status" value="1"/>
</dbReference>
<keyword evidence="4" id="KW-0862">Zinc</keyword>
<dbReference type="Pfam" id="PF00645">
    <property type="entry name" value="zf-PARP"/>
    <property type="match status" value="1"/>
</dbReference>
<name>A0A821SMD2_9BILA</name>
<dbReference type="GO" id="GO:0003677">
    <property type="term" value="F:DNA binding"/>
    <property type="evidence" value="ECO:0007669"/>
    <property type="project" value="InterPro"/>
</dbReference>
<dbReference type="InterPro" id="IPR036957">
    <property type="entry name" value="Znf_PARP_sf"/>
</dbReference>
<protein>
    <recommendedName>
        <fullName evidence="7">PARP-type domain-containing protein</fullName>
    </recommendedName>
</protein>
<evidence type="ECO:0000313" key="9">
    <source>
        <dbReference type="Proteomes" id="UP000663838"/>
    </source>
</evidence>
<gene>
    <name evidence="8" type="ORF">TOA249_LOCUS27708</name>
</gene>
<dbReference type="InterPro" id="IPR001510">
    <property type="entry name" value="Znf_PARP"/>
</dbReference>
<dbReference type="GO" id="GO:0008270">
    <property type="term" value="F:zinc ion binding"/>
    <property type="evidence" value="ECO:0007669"/>
    <property type="project" value="UniProtKB-KW"/>
</dbReference>
<organism evidence="8 9">
    <name type="scientific">Rotaria socialis</name>
    <dbReference type="NCBI Taxonomy" id="392032"/>
    <lineage>
        <taxon>Eukaryota</taxon>
        <taxon>Metazoa</taxon>
        <taxon>Spiralia</taxon>
        <taxon>Gnathifera</taxon>
        <taxon>Rotifera</taxon>
        <taxon>Eurotatoria</taxon>
        <taxon>Bdelloidea</taxon>
        <taxon>Philodinida</taxon>
        <taxon>Philodinidae</taxon>
        <taxon>Rotaria</taxon>
    </lineage>
</organism>
<comment type="caution">
    <text evidence="8">The sequence shown here is derived from an EMBL/GenBank/DDBJ whole genome shotgun (WGS) entry which is preliminary data.</text>
</comment>
<dbReference type="SUPFAM" id="SSF57716">
    <property type="entry name" value="Glucocorticoid receptor-like (DNA-binding domain)"/>
    <property type="match status" value="1"/>
</dbReference>
<dbReference type="EMBL" id="CAJOBS010003607">
    <property type="protein sequence ID" value="CAF4861233.1"/>
    <property type="molecule type" value="Genomic_DNA"/>
</dbReference>
<dbReference type="PROSITE" id="PS50064">
    <property type="entry name" value="ZF_PARP_2"/>
    <property type="match status" value="1"/>
</dbReference>
<feature type="domain" description="PARP-type" evidence="7">
    <location>
        <begin position="31"/>
        <end position="115"/>
    </location>
</feature>
<dbReference type="Proteomes" id="UP000663838">
    <property type="component" value="Unassembled WGS sequence"/>
</dbReference>
<evidence type="ECO:0000256" key="1">
    <source>
        <dbReference type="ARBA" id="ARBA00004123"/>
    </source>
</evidence>
<feature type="compositionally biased region" description="Basic residues" evidence="6">
    <location>
        <begin position="126"/>
        <end position="135"/>
    </location>
</feature>
<keyword evidence="3" id="KW-0863">Zinc-finger</keyword>
<evidence type="ECO:0000256" key="2">
    <source>
        <dbReference type="ARBA" id="ARBA00022723"/>
    </source>
</evidence>
<evidence type="ECO:0000256" key="3">
    <source>
        <dbReference type="ARBA" id="ARBA00022771"/>
    </source>
</evidence>
<reference evidence="8" key="1">
    <citation type="submission" date="2021-02" db="EMBL/GenBank/DDBJ databases">
        <authorList>
            <person name="Nowell W R."/>
        </authorList>
    </citation>
    <scope>NUCLEOTIDE SEQUENCE</scope>
</reference>
<evidence type="ECO:0000313" key="8">
    <source>
        <dbReference type="EMBL" id="CAF4861233.1"/>
    </source>
</evidence>
<comment type="subcellular location">
    <subcellularLocation>
        <location evidence="1">Nucleus</location>
    </subcellularLocation>
</comment>
<proteinExistence type="predicted"/>
<feature type="region of interest" description="Disordered" evidence="6">
    <location>
        <begin position="112"/>
        <end position="135"/>
    </location>
</feature>
<evidence type="ECO:0000256" key="5">
    <source>
        <dbReference type="ARBA" id="ARBA00023242"/>
    </source>
</evidence>
<dbReference type="AlphaFoldDB" id="A0A821SMD2"/>
<accession>A0A821SMD2</accession>
<sequence>RAIGDEDFTMLKRFKSSELGESASRRVGHNCTTDYAKSSKSKCRVCKKIIKQNELRLALMLQDDEGYKSTAWNHYDCFWKHPETKKLNGIEEIHNFSTLKPEDQAKISTTFKDFKQKQKQNQAVSNKRKRALEED</sequence>
<feature type="non-terminal residue" evidence="8">
    <location>
        <position position="1"/>
    </location>
</feature>
<keyword evidence="2" id="KW-0479">Metal-binding</keyword>